<dbReference type="InterPro" id="IPR050890">
    <property type="entry name" value="PTS_EIIA_component"/>
</dbReference>
<protein>
    <submittedName>
        <fullName evidence="8">Glucose-specific phosphotransferase system IIA component</fullName>
    </submittedName>
</protein>
<proteinExistence type="predicted"/>
<reference evidence="8 9" key="1">
    <citation type="submission" date="2023-07" db="EMBL/GenBank/DDBJ databases">
        <title>Genomic Encyclopedia of Type Strains, Phase IV (KMG-IV): sequencing the most valuable type-strain genomes for metagenomic binning, comparative biology and taxonomic classification.</title>
        <authorList>
            <person name="Goeker M."/>
        </authorList>
    </citation>
    <scope>NUCLEOTIDE SEQUENCE [LARGE SCALE GENOMIC DNA]</scope>
    <source>
        <strain evidence="8 9">DSM 16784</strain>
    </source>
</reference>
<evidence type="ECO:0000256" key="3">
    <source>
        <dbReference type="ARBA" id="ARBA00022597"/>
    </source>
</evidence>
<comment type="subcellular location">
    <subcellularLocation>
        <location evidence="1">Cytoplasm</location>
    </subcellularLocation>
</comment>
<dbReference type="SUPFAM" id="SSF51261">
    <property type="entry name" value="Duplicated hybrid motif"/>
    <property type="match status" value="1"/>
</dbReference>
<evidence type="ECO:0000256" key="4">
    <source>
        <dbReference type="ARBA" id="ARBA00022679"/>
    </source>
</evidence>
<keyword evidence="6" id="KW-0418">Kinase</keyword>
<dbReference type="PANTHER" id="PTHR45008">
    <property type="entry name" value="PTS SYSTEM GLUCOSE-SPECIFIC EIIA COMPONENT"/>
    <property type="match status" value="1"/>
</dbReference>
<evidence type="ECO:0000256" key="5">
    <source>
        <dbReference type="ARBA" id="ARBA00022683"/>
    </source>
</evidence>
<dbReference type="Pfam" id="PF00358">
    <property type="entry name" value="PTS_EIIA_1"/>
    <property type="match status" value="1"/>
</dbReference>
<dbReference type="EMBL" id="JAUSUR010000001">
    <property type="protein sequence ID" value="MDQ0360471.1"/>
    <property type="molecule type" value="Genomic_DNA"/>
</dbReference>
<evidence type="ECO:0000256" key="6">
    <source>
        <dbReference type="ARBA" id="ARBA00022777"/>
    </source>
</evidence>
<evidence type="ECO:0000313" key="9">
    <source>
        <dbReference type="Proteomes" id="UP001230220"/>
    </source>
</evidence>
<keyword evidence="5" id="KW-0598">Phosphotransferase system</keyword>
<keyword evidence="4" id="KW-0808">Transferase</keyword>
<name>A0ABU0E169_9FIRM</name>
<dbReference type="Gene3D" id="2.70.70.10">
    <property type="entry name" value="Glucose Permease (Domain IIA)"/>
    <property type="match status" value="1"/>
</dbReference>
<feature type="domain" description="PTS EIIA type-1" evidence="7">
    <location>
        <begin position="28"/>
        <end position="132"/>
    </location>
</feature>
<dbReference type="PROSITE" id="PS51093">
    <property type="entry name" value="PTS_EIIA_TYPE_1"/>
    <property type="match status" value="1"/>
</dbReference>
<dbReference type="InterPro" id="IPR011055">
    <property type="entry name" value="Dup_hybrid_motif"/>
</dbReference>
<dbReference type="RefSeq" id="WP_307406384.1">
    <property type="nucleotide sequence ID" value="NZ_JAUSUR010000001.1"/>
</dbReference>
<dbReference type="PANTHER" id="PTHR45008:SF1">
    <property type="entry name" value="PTS SYSTEM GLUCOSE-SPECIFIC EIIA COMPONENT"/>
    <property type="match status" value="1"/>
</dbReference>
<comment type="caution">
    <text evidence="8">The sequence shown here is derived from an EMBL/GenBank/DDBJ whole genome shotgun (WGS) entry which is preliminary data.</text>
</comment>
<accession>A0ABU0E169</accession>
<dbReference type="PROSITE" id="PS00371">
    <property type="entry name" value="PTS_EIIA_TYPE_1_HIS"/>
    <property type="match status" value="1"/>
</dbReference>
<dbReference type="NCBIfam" id="TIGR00830">
    <property type="entry name" value="PTBA"/>
    <property type="match status" value="1"/>
</dbReference>
<dbReference type="InterPro" id="IPR001127">
    <property type="entry name" value="PTS_EIIA_1_perm"/>
</dbReference>
<evidence type="ECO:0000259" key="7">
    <source>
        <dbReference type="PROSITE" id="PS51093"/>
    </source>
</evidence>
<gene>
    <name evidence="8" type="ORF">J2S15_001202</name>
</gene>
<sequence>MLKMFNKKECILYSPINGEVIEIETVADKVFSSKMMGEGVGFILNEEFICAPCDGEISVIPSTLHAFGITAKNGAEILVHVGLDTVNLQGEGFKKLVNQGDLVKKGTPVLKVDLELMKRKKIDLTTPMVITNSSDFNIIINDLNKSITKEFRIMSCIKK</sequence>
<dbReference type="Proteomes" id="UP001230220">
    <property type="component" value="Unassembled WGS sequence"/>
</dbReference>
<evidence type="ECO:0000313" key="8">
    <source>
        <dbReference type="EMBL" id="MDQ0360471.1"/>
    </source>
</evidence>
<evidence type="ECO:0000256" key="2">
    <source>
        <dbReference type="ARBA" id="ARBA00022448"/>
    </source>
</evidence>
<keyword evidence="2" id="KW-0813">Transport</keyword>
<organism evidence="8 9">
    <name type="scientific">Breznakia pachnodae</name>
    <dbReference type="NCBI Taxonomy" id="265178"/>
    <lineage>
        <taxon>Bacteria</taxon>
        <taxon>Bacillati</taxon>
        <taxon>Bacillota</taxon>
        <taxon>Erysipelotrichia</taxon>
        <taxon>Erysipelotrichales</taxon>
        <taxon>Erysipelotrichaceae</taxon>
        <taxon>Breznakia</taxon>
    </lineage>
</organism>
<keyword evidence="3" id="KW-0762">Sugar transport</keyword>
<keyword evidence="9" id="KW-1185">Reference proteome</keyword>
<evidence type="ECO:0000256" key="1">
    <source>
        <dbReference type="ARBA" id="ARBA00004496"/>
    </source>
</evidence>